<evidence type="ECO:0000313" key="3">
    <source>
        <dbReference type="WBParaSite" id="GPUH_0001593901-mRNA-1"/>
    </source>
</evidence>
<proteinExistence type="predicted"/>
<reference evidence="3" key="1">
    <citation type="submission" date="2016-06" db="UniProtKB">
        <authorList>
            <consortium name="WormBaseParasite"/>
        </authorList>
    </citation>
    <scope>IDENTIFICATION</scope>
</reference>
<sequence>MYILSFFFKKEFFNELNDSCEVASPPRRKHCYSLIVKILRRIELRGSPLHWDMGISSIKGILSLYDNVYELNPDPATKEKCELEPCFGKLDPEKFSGALAKKNLEFSREDIDGKTLFTLKTLGATVRLEKGGLRTVMNCTNPENRRLLAETIAVCLKKL</sequence>
<evidence type="ECO:0000313" key="1">
    <source>
        <dbReference type="EMBL" id="VDN26925.1"/>
    </source>
</evidence>
<keyword evidence="2" id="KW-1185">Reference proteome</keyword>
<organism evidence="3">
    <name type="scientific">Gongylonema pulchrum</name>
    <dbReference type="NCBI Taxonomy" id="637853"/>
    <lineage>
        <taxon>Eukaryota</taxon>
        <taxon>Metazoa</taxon>
        <taxon>Ecdysozoa</taxon>
        <taxon>Nematoda</taxon>
        <taxon>Chromadorea</taxon>
        <taxon>Rhabditida</taxon>
        <taxon>Spirurina</taxon>
        <taxon>Spiruromorpha</taxon>
        <taxon>Spiruroidea</taxon>
        <taxon>Gongylonematidae</taxon>
        <taxon>Gongylonema</taxon>
    </lineage>
</organism>
<protein>
    <submittedName>
        <fullName evidence="3">DUF1893 domain-containing protein</fullName>
    </submittedName>
</protein>
<dbReference type="WBParaSite" id="GPUH_0001593901-mRNA-1">
    <property type="protein sequence ID" value="GPUH_0001593901-mRNA-1"/>
    <property type="gene ID" value="GPUH_0001593901"/>
</dbReference>
<name>A0A183E4M6_9BILA</name>
<gene>
    <name evidence="1" type="ORF">GPUH_LOCUS15918</name>
</gene>
<dbReference type="AlphaFoldDB" id="A0A183E4M6"/>
<evidence type="ECO:0000313" key="2">
    <source>
        <dbReference type="Proteomes" id="UP000271098"/>
    </source>
</evidence>
<dbReference type="Proteomes" id="UP000271098">
    <property type="component" value="Unassembled WGS sequence"/>
</dbReference>
<reference evidence="1 2" key="2">
    <citation type="submission" date="2018-11" db="EMBL/GenBank/DDBJ databases">
        <authorList>
            <consortium name="Pathogen Informatics"/>
        </authorList>
    </citation>
    <scope>NUCLEOTIDE SEQUENCE [LARGE SCALE GENOMIC DNA]</scope>
</reference>
<accession>A0A183E4M6</accession>
<dbReference type="EMBL" id="UYRT01083076">
    <property type="protein sequence ID" value="VDN26925.1"/>
    <property type="molecule type" value="Genomic_DNA"/>
</dbReference>